<dbReference type="EMBL" id="BNCK01000005">
    <property type="protein sequence ID" value="GHF94853.1"/>
    <property type="molecule type" value="Genomic_DNA"/>
</dbReference>
<dbReference type="InterPro" id="IPR043128">
    <property type="entry name" value="Rev_trsase/Diguanyl_cyclase"/>
</dbReference>
<organism evidence="4 5">
    <name type="scientific">Thalassotalea marina</name>
    <dbReference type="NCBI Taxonomy" id="1673741"/>
    <lineage>
        <taxon>Bacteria</taxon>
        <taxon>Pseudomonadati</taxon>
        <taxon>Pseudomonadota</taxon>
        <taxon>Gammaproteobacteria</taxon>
        <taxon>Alteromonadales</taxon>
        <taxon>Colwelliaceae</taxon>
        <taxon>Thalassotalea</taxon>
    </lineage>
</organism>
<dbReference type="CDD" id="cd01949">
    <property type="entry name" value="GGDEF"/>
    <property type="match status" value="1"/>
</dbReference>
<dbReference type="Proteomes" id="UP000623842">
    <property type="component" value="Unassembled WGS sequence"/>
</dbReference>
<dbReference type="InterPro" id="IPR029787">
    <property type="entry name" value="Nucleotide_cyclase"/>
</dbReference>
<dbReference type="AlphaFoldDB" id="A0A919ELA1"/>
<gene>
    <name evidence="4" type="ORF">GCM10017161_23940</name>
</gene>
<dbReference type="RefSeq" id="WP_189770825.1">
    <property type="nucleotide sequence ID" value="NZ_BNCK01000005.1"/>
</dbReference>
<comment type="cofactor">
    <cofactor evidence="1">
        <name>Mg(2+)</name>
        <dbReference type="ChEBI" id="CHEBI:18420"/>
    </cofactor>
</comment>
<feature type="coiled-coil region" evidence="2">
    <location>
        <begin position="354"/>
        <end position="381"/>
    </location>
</feature>
<dbReference type="InterPro" id="IPR052163">
    <property type="entry name" value="DGC-Regulatory_Protein"/>
</dbReference>
<dbReference type="InterPro" id="IPR000160">
    <property type="entry name" value="GGDEF_dom"/>
</dbReference>
<reference evidence="4" key="2">
    <citation type="submission" date="2020-09" db="EMBL/GenBank/DDBJ databases">
        <authorList>
            <person name="Sun Q."/>
            <person name="Kim S."/>
        </authorList>
    </citation>
    <scope>NUCLEOTIDE SEQUENCE</scope>
    <source>
        <strain evidence="4">KCTC 42731</strain>
    </source>
</reference>
<proteinExistence type="predicted"/>
<dbReference type="InterPro" id="IPR000014">
    <property type="entry name" value="PAS"/>
</dbReference>
<accession>A0A919ELA1</accession>
<comment type="caution">
    <text evidence="4">The sequence shown here is derived from an EMBL/GenBank/DDBJ whole genome shotgun (WGS) entry which is preliminary data.</text>
</comment>
<dbReference type="SUPFAM" id="SSF55785">
    <property type="entry name" value="PYP-like sensor domain (PAS domain)"/>
    <property type="match status" value="1"/>
</dbReference>
<evidence type="ECO:0000313" key="4">
    <source>
        <dbReference type="EMBL" id="GHF94853.1"/>
    </source>
</evidence>
<dbReference type="Pfam" id="PF13188">
    <property type="entry name" value="PAS_8"/>
    <property type="match status" value="1"/>
</dbReference>
<reference evidence="4" key="1">
    <citation type="journal article" date="2014" name="Int. J. Syst. Evol. Microbiol.">
        <title>Complete genome sequence of Corynebacterium casei LMG S-19264T (=DSM 44701T), isolated from a smear-ripened cheese.</title>
        <authorList>
            <consortium name="US DOE Joint Genome Institute (JGI-PGF)"/>
            <person name="Walter F."/>
            <person name="Albersmeier A."/>
            <person name="Kalinowski J."/>
            <person name="Ruckert C."/>
        </authorList>
    </citation>
    <scope>NUCLEOTIDE SEQUENCE</scope>
    <source>
        <strain evidence="4">KCTC 42731</strain>
    </source>
</reference>
<dbReference type="GO" id="GO:0003824">
    <property type="term" value="F:catalytic activity"/>
    <property type="evidence" value="ECO:0007669"/>
    <property type="project" value="UniProtKB-ARBA"/>
</dbReference>
<sequence>MYQNINVDHLPVISTTVEVTGFNYAPDIIWIFDLDRHGFWWGNQRALEFWGLENVEQLINKDLSDDTEGARKRTEQTFVKAVVEGQTQDPWTTYPNGKPKLMFMRHVAVLLGEEKHRGIIAFISEQLDHNVQPENLLFAEAVRYTSAMVSCYDLSGKRLFENPAFTLCYDTATSTQPVSDFVMRFCDKTQGEQRLKQAQQQQDCQHEHLMQTKQGLKRHNVDVRSSRHPITGDYVFLVTEYDVTELHDIISELKKTKATLKQLAHYDPLTSLPTVWLSRERVQNALVKAKRDKTIVAVMFIDLDGFKQVNDNYGHATGDKLLTLVGKRLASIFRESDTVGRIGGDEFLVCLPELSTKNNAYNLAEKTIEELSREFDIFDDNGRTQHANISASIGIAFYPDEGREVDSLIKVADKKMYQAKNSGKNKFVV</sequence>
<dbReference type="PANTHER" id="PTHR46663">
    <property type="entry name" value="DIGUANYLATE CYCLASE DGCT-RELATED"/>
    <property type="match status" value="1"/>
</dbReference>
<protein>
    <recommendedName>
        <fullName evidence="3">GGDEF domain-containing protein</fullName>
    </recommendedName>
</protein>
<dbReference type="Gene3D" id="3.30.70.270">
    <property type="match status" value="1"/>
</dbReference>
<evidence type="ECO:0000313" key="5">
    <source>
        <dbReference type="Proteomes" id="UP000623842"/>
    </source>
</evidence>
<dbReference type="FunFam" id="3.30.70.270:FF:000001">
    <property type="entry name" value="Diguanylate cyclase domain protein"/>
    <property type="match status" value="1"/>
</dbReference>
<dbReference type="PROSITE" id="PS50887">
    <property type="entry name" value="GGDEF"/>
    <property type="match status" value="1"/>
</dbReference>
<evidence type="ECO:0000259" key="3">
    <source>
        <dbReference type="PROSITE" id="PS50887"/>
    </source>
</evidence>
<keyword evidence="5" id="KW-1185">Reference proteome</keyword>
<dbReference type="SUPFAM" id="SSF55073">
    <property type="entry name" value="Nucleotide cyclase"/>
    <property type="match status" value="1"/>
</dbReference>
<keyword evidence="2" id="KW-0175">Coiled coil</keyword>
<feature type="domain" description="GGDEF" evidence="3">
    <location>
        <begin position="294"/>
        <end position="429"/>
    </location>
</feature>
<dbReference type="NCBIfam" id="TIGR00254">
    <property type="entry name" value="GGDEF"/>
    <property type="match status" value="1"/>
</dbReference>
<dbReference type="InterPro" id="IPR035965">
    <property type="entry name" value="PAS-like_dom_sf"/>
</dbReference>
<dbReference type="SMART" id="SM00267">
    <property type="entry name" value="GGDEF"/>
    <property type="match status" value="1"/>
</dbReference>
<name>A0A919ELA1_9GAMM</name>
<dbReference type="PANTHER" id="PTHR46663:SF3">
    <property type="entry name" value="SLL0267 PROTEIN"/>
    <property type="match status" value="1"/>
</dbReference>
<dbReference type="Pfam" id="PF00990">
    <property type="entry name" value="GGDEF"/>
    <property type="match status" value="1"/>
</dbReference>
<evidence type="ECO:0000256" key="2">
    <source>
        <dbReference type="SAM" id="Coils"/>
    </source>
</evidence>
<evidence type="ECO:0000256" key="1">
    <source>
        <dbReference type="ARBA" id="ARBA00001946"/>
    </source>
</evidence>